<dbReference type="GO" id="GO:0003677">
    <property type="term" value="F:DNA binding"/>
    <property type="evidence" value="ECO:0007669"/>
    <property type="project" value="InterPro"/>
</dbReference>
<comment type="caution">
    <text evidence="2">The sequence shown here is derived from an EMBL/GenBank/DDBJ whole genome shotgun (WGS) entry which is preliminary data.</text>
</comment>
<dbReference type="SMART" id="SM01321">
    <property type="entry name" value="Y1_Tnp"/>
    <property type="match status" value="1"/>
</dbReference>
<evidence type="ECO:0000259" key="1">
    <source>
        <dbReference type="SMART" id="SM01321"/>
    </source>
</evidence>
<protein>
    <recommendedName>
        <fullName evidence="1">Transposase IS200-like domain-containing protein</fullName>
    </recommendedName>
</protein>
<dbReference type="AlphaFoldDB" id="A0A2M7W3P2"/>
<dbReference type="SUPFAM" id="SSF143422">
    <property type="entry name" value="Transposase IS200-like"/>
    <property type="match status" value="1"/>
</dbReference>
<dbReference type="Gene3D" id="3.30.70.1290">
    <property type="entry name" value="Transposase IS200-like"/>
    <property type="match status" value="1"/>
</dbReference>
<dbReference type="InterPro" id="IPR002686">
    <property type="entry name" value="Transposase_17"/>
</dbReference>
<dbReference type="Pfam" id="PF01797">
    <property type="entry name" value="Y1_Tnp"/>
    <property type="match status" value="1"/>
</dbReference>
<dbReference type="GO" id="GO:0006313">
    <property type="term" value="P:DNA transposition"/>
    <property type="evidence" value="ECO:0007669"/>
    <property type="project" value="InterPro"/>
</dbReference>
<dbReference type="PANTHER" id="PTHR34322:SF2">
    <property type="entry name" value="TRANSPOSASE IS200-LIKE DOMAIN-CONTAINING PROTEIN"/>
    <property type="match status" value="1"/>
</dbReference>
<proteinExistence type="predicted"/>
<sequence>MASIERIFIKDEWYHIYNRGNHKENIFRDRYDYFIFTKKLIELREEYKINIASYILMSNHFHILCSPSDYSYNISLLFSRLMNSYTKIFNIKYSEVGRLVQDRFKSKHIETEEYLLHLSRYIHLNAINSSLTPEVKLELMLDRYPYSSWREYLSGRYKVVNSFDILLDQFTGSNRRGQYLKFVKEYSKIHTDRKEIILSIQDNLDI</sequence>
<evidence type="ECO:0000313" key="2">
    <source>
        <dbReference type="EMBL" id="PJA20161.1"/>
    </source>
</evidence>
<reference evidence="3" key="1">
    <citation type="submission" date="2017-09" db="EMBL/GenBank/DDBJ databases">
        <title>Depth-based differentiation of microbial function through sediment-hosted aquifers and enrichment of novel symbionts in the deep terrestrial subsurface.</title>
        <authorList>
            <person name="Probst A.J."/>
            <person name="Ladd B."/>
            <person name="Jarett J.K."/>
            <person name="Geller-Mcgrath D.E."/>
            <person name="Sieber C.M.K."/>
            <person name="Emerson J.B."/>
            <person name="Anantharaman K."/>
            <person name="Thomas B.C."/>
            <person name="Malmstrom R."/>
            <person name="Stieglmeier M."/>
            <person name="Klingl A."/>
            <person name="Woyke T."/>
            <person name="Ryan C.M."/>
            <person name="Banfield J.F."/>
        </authorList>
    </citation>
    <scope>NUCLEOTIDE SEQUENCE [LARGE SCALE GENOMIC DNA]</scope>
</reference>
<feature type="domain" description="Transposase IS200-like" evidence="1">
    <location>
        <begin position="9"/>
        <end position="125"/>
    </location>
</feature>
<dbReference type="EMBL" id="PFQF01000036">
    <property type="protein sequence ID" value="PJA20161.1"/>
    <property type="molecule type" value="Genomic_DNA"/>
</dbReference>
<accession>A0A2M7W3P2</accession>
<dbReference type="GO" id="GO:0004803">
    <property type="term" value="F:transposase activity"/>
    <property type="evidence" value="ECO:0007669"/>
    <property type="project" value="InterPro"/>
</dbReference>
<dbReference type="PANTHER" id="PTHR34322">
    <property type="entry name" value="TRANSPOSASE, Y1_TNP DOMAIN-CONTAINING"/>
    <property type="match status" value="1"/>
</dbReference>
<name>A0A2M7W3P2_9BACT</name>
<dbReference type="Proteomes" id="UP000230137">
    <property type="component" value="Unassembled WGS sequence"/>
</dbReference>
<dbReference type="InterPro" id="IPR036515">
    <property type="entry name" value="Transposase_17_sf"/>
</dbReference>
<evidence type="ECO:0000313" key="3">
    <source>
        <dbReference type="Proteomes" id="UP000230137"/>
    </source>
</evidence>
<organism evidence="2 3">
    <name type="scientific">Candidatus Berkelbacteria bacterium CG_4_10_14_0_2_um_filter_35_9_33_12</name>
    <dbReference type="NCBI Taxonomy" id="1974499"/>
    <lineage>
        <taxon>Bacteria</taxon>
        <taxon>Candidatus Berkelbacteria</taxon>
    </lineage>
</organism>
<gene>
    <name evidence="2" type="ORF">COX60_02505</name>
</gene>